<accession>A0ABQ6BU59</accession>
<dbReference type="CDD" id="cd06225">
    <property type="entry name" value="HAMP"/>
    <property type="match status" value="1"/>
</dbReference>
<dbReference type="PROSITE" id="PS50885">
    <property type="entry name" value="HAMP"/>
    <property type="match status" value="1"/>
</dbReference>
<reference evidence="8" key="1">
    <citation type="journal article" date="2019" name="Int. J. Syst. Evol. Microbiol.">
        <title>The Global Catalogue of Microorganisms (GCM) 10K type strain sequencing project: providing services to taxonomists for standard genome sequencing and annotation.</title>
        <authorList>
            <consortium name="The Broad Institute Genomics Platform"/>
            <consortium name="The Broad Institute Genome Sequencing Center for Infectious Disease"/>
            <person name="Wu L."/>
            <person name="Ma J."/>
        </authorList>
    </citation>
    <scope>NUCLEOTIDE SEQUENCE [LARGE SCALE GENOMIC DNA]</scope>
    <source>
        <strain evidence="8">NBRC 104970</strain>
    </source>
</reference>
<evidence type="ECO:0000256" key="1">
    <source>
        <dbReference type="ARBA" id="ARBA00023224"/>
    </source>
</evidence>
<dbReference type="Pfam" id="PF00672">
    <property type="entry name" value="HAMP"/>
    <property type="match status" value="1"/>
</dbReference>
<dbReference type="SMART" id="SM00283">
    <property type="entry name" value="MA"/>
    <property type="match status" value="1"/>
</dbReference>
<dbReference type="EMBL" id="BSOZ01000032">
    <property type="protein sequence ID" value="GLS05014.1"/>
    <property type="molecule type" value="Genomic_DNA"/>
</dbReference>
<dbReference type="InterPro" id="IPR004090">
    <property type="entry name" value="Chemotax_Me-accpt_rcpt"/>
</dbReference>
<evidence type="ECO:0000256" key="2">
    <source>
        <dbReference type="ARBA" id="ARBA00029447"/>
    </source>
</evidence>
<feature type="transmembrane region" description="Helical" evidence="4">
    <location>
        <begin position="184"/>
        <end position="205"/>
    </location>
</feature>
<dbReference type="InterPro" id="IPR004089">
    <property type="entry name" value="MCPsignal_dom"/>
</dbReference>
<evidence type="ECO:0000313" key="7">
    <source>
        <dbReference type="EMBL" id="GLS05014.1"/>
    </source>
</evidence>
<evidence type="ECO:0000256" key="3">
    <source>
        <dbReference type="PROSITE-ProRule" id="PRU00284"/>
    </source>
</evidence>
<dbReference type="PANTHER" id="PTHR32089">
    <property type="entry name" value="METHYL-ACCEPTING CHEMOTAXIS PROTEIN MCPB"/>
    <property type="match status" value="1"/>
</dbReference>
<dbReference type="Gene3D" id="1.10.287.950">
    <property type="entry name" value="Methyl-accepting chemotaxis protein"/>
    <property type="match status" value="1"/>
</dbReference>
<keyword evidence="4" id="KW-0472">Membrane</keyword>
<name>A0ABQ6BU59_9NEIS</name>
<dbReference type="RefSeq" id="WP_018749341.1">
    <property type="nucleotide sequence ID" value="NZ_BSOZ01000032.1"/>
</dbReference>
<dbReference type="Proteomes" id="UP001156836">
    <property type="component" value="Unassembled WGS sequence"/>
</dbReference>
<feature type="domain" description="HAMP" evidence="6">
    <location>
        <begin position="206"/>
        <end position="259"/>
    </location>
</feature>
<protein>
    <submittedName>
        <fullName evidence="7">Methyl-accepting chemotaxis protein</fullName>
    </submittedName>
</protein>
<evidence type="ECO:0000313" key="8">
    <source>
        <dbReference type="Proteomes" id="UP001156836"/>
    </source>
</evidence>
<evidence type="ECO:0000259" key="6">
    <source>
        <dbReference type="PROSITE" id="PS50885"/>
    </source>
</evidence>
<dbReference type="SUPFAM" id="SSF58104">
    <property type="entry name" value="Methyl-accepting chemotaxis protein (MCP) signaling domain"/>
    <property type="match status" value="1"/>
</dbReference>
<proteinExistence type="inferred from homology"/>
<dbReference type="Pfam" id="PF12729">
    <property type="entry name" value="4HB_MCP_1"/>
    <property type="match status" value="1"/>
</dbReference>
<dbReference type="Pfam" id="PF00015">
    <property type="entry name" value="MCPsignal"/>
    <property type="match status" value="1"/>
</dbReference>
<dbReference type="PROSITE" id="PS50111">
    <property type="entry name" value="CHEMOTAXIS_TRANSDUC_2"/>
    <property type="match status" value="1"/>
</dbReference>
<feature type="domain" description="Methyl-accepting transducer" evidence="5">
    <location>
        <begin position="264"/>
        <end position="500"/>
    </location>
</feature>
<comment type="caution">
    <text evidence="7">The sequence shown here is derived from an EMBL/GenBank/DDBJ whole genome shotgun (WGS) entry which is preliminary data.</text>
</comment>
<sequence length="536" mass="57997">MSIVQRLWLLIALSIVALLLAGGIGIYQIKQIEGVVERINDESLESVLIISSIDKSYKELRSKIMVQLQATTPERNRELDNEITEEQRNFDSALARYAQEINSPEDQQLYDQLKTQIGAYQPKFNAVRQLANQGDADGARVALDESYMAYRAADQTLDKLVTENTRLAQQAREQATRTAVNAEITFLVIVLGFIVLLSALGWLIVRAIRLPLLEAMTAIGEIESRLDFTRRVPARAQDEIGRMVGSFNRLIEAMHQTLRRVRDSSGELAGSSTEMAGSARELASAADVASDSASNMAASVEQMTVSINHVAERAQEADQRSKQSGQLASQGGEIIEATIREIDGIAGTVRTAADELAELRTRSADIKAVLVVIKEIADQTNLLALNAAIEAARAGEQGRGFAVVADEVRKLAERTAQSTQEITQTVGTIQDGAERAVGAMEQVVAQVGHGVDQARQAGDAIRQIRAASSEVVAYVTEISNAIREQGTASTAIAQQVERIAQMSEQTSGTAGASAASAQRLNQLAGTMQHDVARYQV</sequence>
<dbReference type="PRINTS" id="PR00260">
    <property type="entry name" value="CHEMTRNSDUCR"/>
</dbReference>
<evidence type="ECO:0000256" key="4">
    <source>
        <dbReference type="SAM" id="Phobius"/>
    </source>
</evidence>
<keyword evidence="1 3" id="KW-0807">Transducer</keyword>
<comment type="similarity">
    <text evidence="2">Belongs to the methyl-accepting chemotaxis (MCP) protein family.</text>
</comment>
<dbReference type="PANTHER" id="PTHR32089:SF112">
    <property type="entry name" value="LYSOZYME-LIKE PROTEIN-RELATED"/>
    <property type="match status" value="1"/>
</dbReference>
<organism evidence="7 8">
    <name type="scientific">Chitiniphilus shinanonensis</name>
    <dbReference type="NCBI Taxonomy" id="553088"/>
    <lineage>
        <taxon>Bacteria</taxon>
        <taxon>Pseudomonadati</taxon>
        <taxon>Pseudomonadota</taxon>
        <taxon>Betaproteobacteria</taxon>
        <taxon>Neisseriales</taxon>
        <taxon>Chitinibacteraceae</taxon>
        <taxon>Chitiniphilus</taxon>
    </lineage>
</organism>
<dbReference type="InterPro" id="IPR024478">
    <property type="entry name" value="HlyB_4HB_MCP"/>
</dbReference>
<dbReference type="CDD" id="cd11386">
    <property type="entry name" value="MCP_signal"/>
    <property type="match status" value="1"/>
</dbReference>
<evidence type="ECO:0000259" key="5">
    <source>
        <dbReference type="PROSITE" id="PS50111"/>
    </source>
</evidence>
<gene>
    <name evidence="7" type="primary">mcp40H-19_3</name>
    <name evidence="7" type="ORF">GCM10007860_21640</name>
</gene>
<dbReference type="SMART" id="SM00304">
    <property type="entry name" value="HAMP"/>
    <property type="match status" value="1"/>
</dbReference>
<keyword evidence="4" id="KW-0812">Transmembrane</keyword>
<keyword evidence="8" id="KW-1185">Reference proteome</keyword>
<keyword evidence="4" id="KW-1133">Transmembrane helix</keyword>
<dbReference type="InterPro" id="IPR003660">
    <property type="entry name" value="HAMP_dom"/>
</dbReference>